<gene>
    <name evidence="2" type="ORF">B5807_07896</name>
</gene>
<dbReference type="AlphaFoldDB" id="A0A1Y2LY47"/>
<feature type="region of interest" description="Disordered" evidence="1">
    <location>
        <begin position="441"/>
        <end position="479"/>
    </location>
</feature>
<sequence>MFVYNPDLFRHSHSSSPHYSHASQHFTFQPAVLTQHQSTVPVALTFSASGTSLRRLVSSCSYHYRHCQPRHHTLTLHSISIFRSISKATYTATLPYGIMRALLPIATVALALASGVHSVTRKADPEQDAQINLYTFETEKCSGQPFTAPYVLKEGQCVDITQARSVRPRFHPEHLAWVDETNAHRLKCRVVTYSDRGCPANNVTEVYDDSYDGFLPDDLEHCLMSNKQFWQDPGEVYKNNIYSAILVCNHPEQPQFLCSRLYTLTTWSINTINGSPTSVVTKATMTASLSPSNPTKVAVEKRGFEPEKGSSTKSVWMQHPWGHSPLCYLCYTKKAHDYTKMECRAGRNYPTACGPEPLGWVGRFEADDVSSSDSEEDHPRLYIELQQKKSWHTPVEFDHPFIDGKLACAYAEWEKRGQIDKDYIKIQKVHMCDEEDSEAQWIGPPKAFEPKKKLNQTTLRQTVSPPALSAAETRRHDQL</sequence>
<keyword evidence="3" id="KW-1185">Reference proteome</keyword>
<organism evidence="2 3">
    <name type="scientific">Epicoccum nigrum</name>
    <name type="common">Soil fungus</name>
    <name type="synonym">Epicoccum purpurascens</name>
    <dbReference type="NCBI Taxonomy" id="105696"/>
    <lineage>
        <taxon>Eukaryota</taxon>
        <taxon>Fungi</taxon>
        <taxon>Dikarya</taxon>
        <taxon>Ascomycota</taxon>
        <taxon>Pezizomycotina</taxon>
        <taxon>Dothideomycetes</taxon>
        <taxon>Pleosporomycetidae</taxon>
        <taxon>Pleosporales</taxon>
        <taxon>Pleosporineae</taxon>
        <taxon>Didymellaceae</taxon>
        <taxon>Epicoccum</taxon>
    </lineage>
</organism>
<dbReference type="Proteomes" id="UP000193240">
    <property type="component" value="Unassembled WGS sequence"/>
</dbReference>
<name>A0A1Y2LY47_EPING</name>
<reference evidence="2 3" key="1">
    <citation type="journal article" date="2017" name="Genome Announc.">
        <title>Genome sequence of the saprophytic ascomycete Epicoccum nigrum ICMP 19927 strain isolated from New Zealand.</title>
        <authorList>
            <person name="Fokin M."/>
            <person name="Fleetwood D."/>
            <person name="Weir B.S."/>
            <person name="Villas-Boas S.G."/>
        </authorList>
    </citation>
    <scope>NUCLEOTIDE SEQUENCE [LARGE SCALE GENOMIC DNA]</scope>
    <source>
        <strain evidence="2 3">ICMP 19927</strain>
    </source>
</reference>
<evidence type="ECO:0000313" key="2">
    <source>
        <dbReference type="EMBL" id="OSS48449.1"/>
    </source>
</evidence>
<dbReference type="STRING" id="105696.A0A1Y2LY47"/>
<evidence type="ECO:0000256" key="1">
    <source>
        <dbReference type="SAM" id="MobiDB-lite"/>
    </source>
</evidence>
<feature type="compositionally biased region" description="Polar residues" evidence="1">
    <location>
        <begin position="455"/>
        <end position="464"/>
    </location>
</feature>
<dbReference type="InParanoid" id="A0A1Y2LY47"/>
<dbReference type="OMA" id="WSINTIN"/>
<proteinExistence type="predicted"/>
<dbReference type="EMBL" id="KZ107846">
    <property type="protein sequence ID" value="OSS48449.1"/>
    <property type="molecule type" value="Genomic_DNA"/>
</dbReference>
<accession>A0A1Y2LY47</accession>
<protein>
    <submittedName>
        <fullName evidence="2">Uncharacterized protein</fullName>
    </submittedName>
</protein>
<evidence type="ECO:0000313" key="3">
    <source>
        <dbReference type="Proteomes" id="UP000193240"/>
    </source>
</evidence>